<dbReference type="PROSITE" id="PS50404">
    <property type="entry name" value="GST_NTER"/>
    <property type="match status" value="1"/>
</dbReference>
<gene>
    <name evidence="2" type="primary">yfcF_1</name>
    <name evidence="2" type="ORF">GALL_242100</name>
</gene>
<keyword evidence="2" id="KW-0808">Transferase</keyword>
<comment type="caution">
    <text evidence="2">The sequence shown here is derived from an EMBL/GenBank/DDBJ whole genome shotgun (WGS) entry which is preliminary data.</text>
</comment>
<reference evidence="2" key="1">
    <citation type="submission" date="2016-10" db="EMBL/GenBank/DDBJ databases">
        <title>Sequence of Gallionella enrichment culture.</title>
        <authorList>
            <person name="Poehlein A."/>
            <person name="Muehling M."/>
            <person name="Daniel R."/>
        </authorList>
    </citation>
    <scope>NUCLEOTIDE SEQUENCE</scope>
</reference>
<dbReference type="InterPro" id="IPR040079">
    <property type="entry name" value="Glutathione_S-Trfase"/>
</dbReference>
<dbReference type="GO" id="GO:0006749">
    <property type="term" value="P:glutathione metabolic process"/>
    <property type="evidence" value="ECO:0007669"/>
    <property type="project" value="TreeGrafter"/>
</dbReference>
<dbReference type="Pfam" id="PF13409">
    <property type="entry name" value="GST_N_2"/>
    <property type="match status" value="1"/>
</dbReference>
<dbReference type="EC" id="2.5.1.18" evidence="2"/>
<dbReference type="SUPFAM" id="SSF52833">
    <property type="entry name" value="Thioredoxin-like"/>
    <property type="match status" value="1"/>
</dbReference>
<dbReference type="CDD" id="cd03043">
    <property type="entry name" value="GST_N_1"/>
    <property type="match status" value="1"/>
</dbReference>
<dbReference type="GO" id="GO:0004364">
    <property type="term" value="F:glutathione transferase activity"/>
    <property type="evidence" value="ECO:0007669"/>
    <property type="project" value="UniProtKB-EC"/>
</dbReference>
<dbReference type="Gene3D" id="1.20.1050.10">
    <property type="match status" value="1"/>
</dbReference>
<organism evidence="2">
    <name type="scientific">mine drainage metagenome</name>
    <dbReference type="NCBI Taxonomy" id="410659"/>
    <lineage>
        <taxon>unclassified sequences</taxon>
        <taxon>metagenomes</taxon>
        <taxon>ecological metagenomes</taxon>
    </lineage>
</organism>
<dbReference type="SUPFAM" id="SSF47616">
    <property type="entry name" value="GST C-terminal domain-like"/>
    <property type="match status" value="1"/>
</dbReference>
<feature type="domain" description="GST N-terminal" evidence="1">
    <location>
        <begin position="11"/>
        <end position="91"/>
    </location>
</feature>
<proteinExistence type="predicted"/>
<evidence type="ECO:0000313" key="2">
    <source>
        <dbReference type="EMBL" id="OIQ93827.1"/>
    </source>
</evidence>
<dbReference type="GO" id="GO:0016034">
    <property type="term" value="F:maleylacetoacetate isomerase activity"/>
    <property type="evidence" value="ECO:0007669"/>
    <property type="project" value="TreeGrafter"/>
</dbReference>
<accession>A0A1J5RWI3</accession>
<dbReference type="GO" id="GO:0006559">
    <property type="term" value="P:L-phenylalanine catabolic process"/>
    <property type="evidence" value="ECO:0007669"/>
    <property type="project" value="TreeGrafter"/>
</dbReference>
<dbReference type="SFLD" id="SFLDS00019">
    <property type="entry name" value="Glutathione_Transferase_(cytos"/>
    <property type="match status" value="1"/>
</dbReference>
<sequence length="216" mass="23207">MSCGCTSPSRLTLVIGTRRYSSWSLRPWLALKQAGLPFEEVVIPLRRPDTKAAILAQSPSGKLPLLKDGGTLVWDSLAICEYVAELGCAVPLWPENRGARAVARAVAAEMHSGFMGLRRDLSMDLAARLPLPELADDTRADIARVEALWADCRARFGAGGPFLFGRWCIADAMFAPVATRFSTYGVPLTPVSAAYVEASLALPAMQAWMAAAQADA</sequence>
<protein>
    <submittedName>
        <fullName evidence="2">Glutathione S-transferase YfcF</fullName>
        <ecNumber evidence="2">2.5.1.18</ecNumber>
    </submittedName>
</protein>
<dbReference type="EMBL" id="MLJW01000199">
    <property type="protein sequence ID" value="OIQ93827.1"/>
    <property type="molecule type" value="Genomic_DNA"/>
</dbReference>
<name>A0A1J5RWI3_9ZZZZ</name>
<dbReference type="InterPro" id="IPR004045">
    <property type="entry name" value="Glutathione_S-Trfase_N"/>
</dbReference>
<dbReference type="InterPro" id="IPR036282">
    <property type="entry name" value="Glutathione-S-Trfase_C_sf"/>
</dbReference>
<evidence type="ECO:0000259" key="1">
    <source>
        <dbReference type="PROSITE" id="PS50404"/>
    </source>
</evidence>
<dbReference type="CDD" id="cd03194">
    <property type="entry name" value="GST_C_3"/>
    <property type="match status" value="1"/>
</dbReference>
<dbReference type="AlphaFoldDB" id="A0A1J5RWI3"/>
<dbReference type="PANTHER" id="PTHR42673:SF4">
    <property type="entry name" value="MALEYLACETOACETATE ISOMERASE"/>
    <property type="match status" value="1"/>
</dbReference>
<dbReference type="Gene3D" id="3.40.30.10">
    <property type="entry name" value="Glutaredoxin"/>
    <property type="match status" value="1"/>
</dbReference>
<dbReference type="PANTHER" id="PTHR42673">
    <property type="entry name" value="MALEYLACETOACETATE ISOMERASE"/>
    <property type="match status" value="1"/>
</dbReference>
<dbReference type="InterPro" id="IPR036249">
    <property type="entry name" value="Thioredoxin-like_sf"/>
</dbReference>